<dbReference type="GO" id="GO:0004190">
    <property type="term" value="F:aspartic-type endopeptidase activity"/>
    <property type="evidence" value="ECO:0007669"/>
    <property type="project" value="UniProtKB-KW"/>
</dbReference>
<dbReference type="InterPro" id="IPR043128">
    <property type="entry name" value="Rev_trsase/Diguanyl_cyclase"/>
</dbReference>
<dbReference type="InterPro" id="IPR051320">
    <property type="entry name" value="Viral_Replic_Matur_Polypro"/>
</dbReference>
<keyword evidence="6" id="KW-0255">Endonuclease</keyword>
<dbReference type="InterPro" id="IPR043502">
    <property type="entry name" value="DNA/RNA_pol_sf"/>
</dbReference>
<dbReference type="PANTHER" id="PTHR33064:SF37">
    <property type="entry name" value="RIBONUCLEASE H"/>
    <property type="match status" value="1"/>
</dbReference>
<dbReference type="PANTHER" id="PTHR33064">
    <property type="entry name" value="POL PROTEIN"/>
    <property type="match status" value="1"/>
</dbReference>
<accession>Q45W59</accession>
<name>Q45W59_PHACR</name>
<keyword evidence="4" id="KW-0540">Nuclease</keyword>
<sequence length="822" mass="91719">VAGLVLGGRVVQPRGTDEPCGVPVGRQEGCTHVGGDLRGLQPQERRPPHPHEPRARRGTRRGFSIEDGGGLTSPSFASDEGVPCVGRALYTLLGKTDHVSDFDSCYSAVSVLPPPTYDSLLRSAEYSLSEPTLPFVTAWSARALSSHSSYVTAAGARRYKPVDRKVRPVPTYMPNPSAQKFAPIPIPQPEPLPHHPPPLSSFVSQGRLTQERLDTILRTVPPDFLSEQEIDLLVSVLVRRQNTLAFDDNERGIFSREFFPDYEIPIIEHTPWVQEPIRIPKAIEGDVRKLLHEQRLAGKYEDSSASYRSRVFPVVKSSSNKLRLVHDLQEMNKYVIRDSALPPRADDFAESFVGRVIYGVADLFSGFDACTLAEGSRDLTTFHCLNGPERLTVLPQGCTNSVQEFQRRIRHTLTHAIRDDEADAFIDDVAFRGGRSTYDGKTLEDNPHIRLFVYEYAVCLDRHLLTFITAGVTASGWKLVLATPRLKIVGSVVSKDGWHLAHGIATKVLRWPQPRSVSDVRGFLGVAGVGRKWIKGFAIIAKPLTALCKKTDDDFIWTADAQHAMEELQRLVTSPPVLRPIVYELARTLDRLPDAHESSDGLVILAVDSSIHGAGWVLYQIHEQDRHPALFGSCTFNRVESKYSQPKVELYGVFRALKDLRHRVWGLFFCLEVDAKYLEQMLYEPDLPNAPMTRWVSYARLFNFRLRHIPAEKGKAQDGLSRKARADDDSEESDAEEYLDRFFGFAASAEDPRYARCIVAMAARYDNAAGKAAGFDRMALPQHAAEPAFCVVHLGVFESPRATRIAAHGAVTRPYGERGWDA</sequence>
<feature type="compositionally biased region" description="Basic and acidic residues" evidence="9">
    <location>
        <begin position="43"/>
        <end position="55"/>
    </location>
</feature>
<evidence type="ECO:0000256" key="7">
    <source>
        <dbReference type="ARBA" id="ARBA00022801"/>
    </source>
</evidence>
<protein>
    <submittedName>
        <fullName evidence="11">Polyprotein</fullName>
    </submittedName>
</protein>
<keyword evidence="7" id="KW-0378">Hydrolase</keyword>
<evidence type="ECO:0000256" key="3">
    <source>
        <dbReference type="ARBA" id="ARBA00022695"/>
    </source>
</evidence>
<keyword evidence="8" id="KW-0695">RNA-directed DNA polymerase</keyword>
<feature type="domain" description="Reverse transcriptase RNase H-like" evidence="10">
    <location>
        <begin position="603"/>
        <end position="697"/>
    </location>
</feature>
<keyword evidence="1" id="KW-0645">Protease</keyword>
<dbReference type="InterPro" id="IPR041373">
    <property type="entry name" value="RT_RNaseH"/>
</dbReference>
<keyword evidence="5" id="KW-0064">Aspartyl protease</keyword>
<feature type="non-terminal residue" evidence="11">
    <location>
        <position position="822"/>
    </location>
</feature>
<feature type="region of interest" description="Disordered" evidence="9">
    <location>
        <begin position="1"/>
        <end position="77"/>
    </location>
</feature>
<evidence type="ECO:0000256" key="5">
    <source>
        <dbReference type="ARBA" id="ARBA00022750"/>
    </source>
</evidence>
<organism evidence="11">
    <name type="scientific">Phanerochaete chrysosporium (strain RP-78 / ATCC MYA-4764 / FGSC 9002)</name>
    <name type="common">White-rot fungus</name>
    <name type="synonym">Sporotrichum pruinosum</name>
    <dbReference type="NCBI Taxonomy" id="273507"/>
    <lineage>
        <taxon>Eukaryota</taxon>
        <taxon>Fungi</taxon>
        <taxon>Dikarya</taxon>
        <taxon>Basidiomycota</taxon>
        <taxon>Agaricomycotina</taxon>
        <taxon>Agaricomycetes</taxon>
        <taxon>Polyporales</taxon>
        <taxon>Phanerochaetaceae</taxon>
        <taxon>Phanerodontia</taxon>
        <taxon>Phanerodontia chrysosporium</taxon>
    </lineage>
</organism>
<evidence type="ECO:0000313" key="11">
    <source>
        <dbReference type="EMBL" id="AAZ28942.1"/>
    </source>
</evidence>
<dbReference type="SUPFAM" id="SSF56672">
    <property type="entry name" value="DNA/RNA polymerases"/>
    <property type="match status" value="1"/>
</dbReference>
<dbReference type="Pfam" id="PF17917">
    <property type="entry name" value="RT_RNaseH"/>
    <property type="match status" value="1"/>
</dbReference>
<dbReference type="AlphaFoldDB" id="Q45W59"/>
<evidence type="ECO:0000256" key="2">
    <source>
        <dbReference type="ARBA" id="ARBA00022679"/>
    </source>
</evidence>
<evidence type="ECO:0000256" key="4">
    <source>
        <dbReference type="ARBA" id="ARBA00022722"/>
    </source>
</evidence>
<dbReference type="EMBL" id="DQ097842">
    <property type="protein sequence ID" value="AAZ28942.1"/>
    <property type="molecule type" value="Genomic_DNA"/>
</dbReference>
<evidence type="ECO:0000256" key="9">
    <source>
        <dbReference type="SAM" id="MobiDB-lite"/>
    </source>
</evidence>
<dbReference type="GO" id="GO:0006508">
    <property type="term" value="P:proteolysis"/>
    <property type="evidence" value="ECO:0007669"/>
    <property type="project" value="UniProtKB-KW"/>
</dbReference>
<reference evidence="11" key="1">
    <citation type="submission" date="2005-06" db="EMBL/GenBank/DDBJ databases">
        <title>Divergent groups of LTR retrotransposons from Phanerochaete chrysosporium.</title>
        <authorList>
            <person name="Novikova O."/>
            <person name="Fursov M."/>
            <person name="Shutov O."/>
            <person name="Blinov A."/>
        </authorList>
    </citation>
    <scope>NUCLEOTIDE SEQUENCE</scope>
    <source>
        <strain evidence="11">RP-78</strain>
    </source>
</reference>
<dbReference type="GO" id="GO:0004519">
    <property type="term" value="F:endonuclease activity"/>
    <property type="evidence" value="ECO:0007669"/>
    <property type="project" value="UniProtKB-KW"/>
</dbReference>
<evidence type="ECO:0000256" key="1">
    <source>
        <dbReference type="ARBA" id="ARBA00022670"/>
    </source>
</evidence>
<evidence type="ECO:0000259" key="10">
    <source>
        <dbReference type="Pfam" id="PF17917"/>
    </source>
</evidence>
<gene>
    <name evidence="11" type="primary">pol</name>
</gene>
<keyword evidence="2" id="KW-0808">Transferase</keyword>
<evidence type="ECO:0000256" key="6">
    <source>
        <dbReference type="ARBA" id="ARBA00022759"/>
    </source>
</evidence>
<dbReference type="CDD" id="cd01647">
    <property type="entry name" value="RT_LTR"/>
    <property type="match status" value="1"/>
</dbReference>
<dbReference type="GO" id="GO:0003964">
    <property type="term" value="F:RNA-directed DNA polymerase activity"/>
    <property type="evidence" value="ECO:0007669"/>
    <property type="project" value="UniProtKB-KW"/>
</dbReference>
<dbReference type="Gene3D" id="3.10.10.10">
    <property type="entry name" value="HIV Type 1 Reverse Transcriptase, subunit A, domain 1"/>
    <property type="match status" value="1"/>
</dbReference>
<evidence type="ECO:0000256" key="8">
    <source>
        <dbReference type="ARBA" id="ARBA00022918"/>
    </source>
</evidence>
<keyword evidence="3" id="KW-0548">Nucleotidyltransferase</keyword>
<proteinExistence type="predicted"/>
<dbReference type="Gene3D" id="3.30.70.270">
    <property type="match status" value="2"/>
</dbReference>
<feature type="non-terminal residue" evidence="11">
    <location>
        <position position="1"/>
    </location>
</feature>